<evidence type="ECO:0000259" key="1">
    <source>
        <dbReference type="SMART" id="SM00992"/>
    </source>
</evidence>
<dbReference type="OrthoDB" id="28868at2759"/>
<name>A0A2X0MFE2_9BASI</name>
<dbReference type="InterPro" id="IPR001810">
    <property type="entry name" value="F-box_dom"/>
</dbReference>
<dbReference type="Gene3D" id="1.20.1280.50">
    <property type="match status" value="1"/>
</dbReference>
<dbReference type="InterPro" id="IPR032698">
    <property type="entry name" value="SirB1_N"/>
</dbReference>
<dbReference type="NCBIfam" id="TIGR02097">
    <property type="entry name" value="yccV"/>
    <property type="match status" value="1"/>
</dbReference>
<dbReference type="EMBL" id="FMWP01000107">
    <property type="protein sequence ID" value="SDA00538.1"/>
    <property type="molecule type" value="Genomic_DNA"/>
</dbReference>
<dbReference type="SUPFAM" id="SSF141255">
    <property type="entry name" value="YccV-like"/>
    <property type="match status" value="1"/>
</dbReference>
<dbReference type="Pfam" id="PF12937">
    <property type="entry name" value="F-box-like"/>
    <property type="match status" value="1"/>
</dbReference>
<dbReference type="PANTHER" id="PTHR48439">
    <property type="entry name" value="HEMIMETHYLATED DNA-BINDING DOMAIN-CONTAINING PROTEIN"/>
    <property type="match status" value="1"/>
</dbReference>
<dbReference type="Gene3D" id="2.30.30.390">
    <property type="entry name" value="Hemimethylated DNA-binding domain"/>
    <property type="match status" value="1"/>
</dbReference>
<dbReference type="Proteomes" id="UP000249723">
    <property type="component" value="Unassembled WGS sequence"/>
</dbReference>
<dbReference type="STRING" id="289078.A0A2X0MFE2"/>
<dbReference type="Pfam" id="PF08755">
    <property type="entry name" value="YccV-like"/>
    <property type="match status" value="1"/>
</dbReference>
<dbReference type="SMART" id="SM00992">
    <property type="entry name" value="YccV-like"/>
    <property type="match status" value="1"/>
</dbReference>
<evidence type="ECO:0000313" key="3">
    <source>
        <dbReference type="Proteomes" id="UP000249723"/>
    </source>
</evidence>
<dbReference type="PANTHER" id="PTHR48439:SF1">
    <property type="entry name" value="HEMIMETHYLATED DNA-BINDING DOMAIN-CONTAINING PROTEIN"/>
    <property type="match status" value="1"/>
</dbReference>
<reference evidence="3" key="1">
    <citation type="submission" date="2016-10" db="EMBL/GenBank/DDBJ databases">
        <authorList>
            <person name="Jeantristanb JTB J.-T."/>
            <person name="Ricardo R."/>
        </authorList>
    </citation>
    <scope>NUCLEOTIDE SEQUENCE [LARGE SCALE GENOMIC DNA]</scope>
</reference>
<feature type="domain" description="Hemimethylated DNA-binding" evidence="1">
    <location>
        <begin position="464"/>
        <end position="560"/>
    </location>
</feature>
<dbReference type="InterPro" id="IPR036047">
    <property type="entry name" value="F-box-like_dom_sf"/>
</dbReference>
<accession>A0A2X0MFE2</accession>
<proteinExistence type="predicted"/>
<keyword evidence="3" id="KW-1185">Reference proteome</keyword>
<dbReference type="InterPro" id="IPR053189">
    <property type="entry name" value="Clp_protease_adapter_ClpF"/>
</dbReference>
<dbReference type="Pfam" id="PF13369">
    <property type="entry name" value="Transglut_core2"/>
    <property type="match status" value="1"/>
</dbReference>
<dbReference type="InterPro" id="IPR036623">
    <property type="entry name" value="Hemimethylated_DNA-bd_sf"/>
</dbReference>
<organism evidence="2 3">
    <name type="scientific">Microbotryum saponariae</name>
    <dbReference type="NCBI Taxonomy" id="289078"/>
    <lineage>
        <taxon>Eukaryota</taxon>
        <taxon>Fungi</taxon>
        <taxon>Dikarya</taxon>
        <taxon>Basidiomycota</taxon>
        <taxon>Pucciniomycotina</taxon>
        <taxon>Microbotryomycetes</taxon>
        <taxon>Microbotryales</taxon>
        <taxon>Microbotryaceae</taxon>
        <taxon>Microbotryum</taxon>
    </lineage>
</organism>
<sequence length="588" mass="66944">MTLPTRGVTLPPELLQAILSRLPTQLHLSIQTLLACSASSRSLRQIALDSYLWRPHVAARWRRGKQCTYDEDAHQFYRMRSMRDTQAEHDIGTLASTSHGRIPLIEALRGQGDEVIEALEQLQRLRDFDRPLTWLSERYWAKQAYRCILRDQAIAVWATIADETVEQEDSFEKGIWAFVAFRDGVDYRDYLHSYDMVRHPELLATLASQRCQGEALLEHVAVSVMSYMRRIGFRAADATSFHDLDNHFLSHVWSGIDPDADPSARSESGTLPMSLVSIFCSFVRRLPKEYNIRAKPIGLPGVMLAGVALGDSADWVMVNVFEGKIAQPSDLQRMLLGMRLEMVMPISRLEPASAKTMCGRVAQNILTSVRRGDDDAVQDHYVLISAHYSVALALYHFAAPESRHLYANWVVSIIQAEYPHDVSYLENTLSQVFTGERAETVLRLCREMRDDDMVEPEPQLGTSRIRWRIGQVFRHRLFGYCGVVRGFDEECLASEEWIQSMGVDTLPYGRSQPFYHVIIEGGGTRYVAQENIADEEHRSIPFECIENLAGLSVMGRYFCSMDMDMRGRWRFVKSCETAAMYPEPSPTA</sequence>
<gene>
    <name evidence="2" type="ORF">BZ3500_MVSOF-1268-A1-R1_CHR9G10695</name>
</gene>
<dbReference type="SUPFAM" id="SSF81383">
    <property type="entry name" value="F-box domain"/>
    <property type="match status" value="1"/>
</dbReference>
<evidence type="ECO:0000313" key="2">
    <source>
        <dbReference type="EMBL" id="SDA00538.1"/>
    </source>
</evidence>
<dbReference type="InterPro" id="IPR011722">
    <property type="entry name" value="Hemimethylated_DNA-bd_dom"/>
</dbReference>
<dbReference type="GO" id="GO:0003677">
    <property type="term" value="F:DNA binding"/>
    <property type="evidence" value="ECO:0007669"/>
    <property type="project" value="InterPro"/>
</dbReference>
<protein>
    <submittedName>
        <fullName evidence="2">BZ3500_MvSof-1268-A1-R1_Chr9g10695 protein</fullName>
    </submittedName>
</protein>
<dbReference type="AlphaFoldDB" id="A0A2X0MFE2"/>